<evidence type="ECO:0000256" key="1">
    <source>
        <dbReference type="SAM" id="MobiDB-lite"/>
    </source>
</evidence>
<dbReference type="Pfam" id="PF03640">
    <property type="entry name" value="Lipoprotein_15"/>
    <property type="match status" value="1"/>
</dbReference>
<reference evidence="2 3" key="1">
    <citation type="submission" date="2019-11" db="EMBL/GenBank/DDBJ databases">
        <title>Acidiferrimicrobium australis gen. nov., sp. nov., an acidophilic and obligately heterotrophic, member of the Actinobacteria that catalyses dissimilatory oxido- reduction of iron isolated from metal-rich acidic water in Chile.</title>
        <authorList>
            <person name="Gonzalez D."/>
            <person name="Huber K."/>
            <person name="Hedrich S."/>
            <person name="Rojas-Villalobos C."/>
            <person name="Quatrini R."/>
            <person name="Dinamarca M.A."/>
            <person name="Schwarz A."/>
            <person name="Canales C."/>
            <person name="Nancucheo I."/>
        </authorList>
    </citation>
    <scope>NUCLEOTIDE SEQUENCE [LARGE SCALE GENOMIC DNA]</scope>
    <source>
        <strain evidence="2 3">USS-CCA1</strain>
    </source>
</reference>
<keyword evidence="3" id="KW-1185">Reference proteome</keyword>
<feature type="region of interest" description="Disordered" evidence="1">
    <location>
        <begin position="139"/>
        <end position="159"/>
    </location>
</feature>
<feature type="compositionally biased region" description="Polar residues" evidence="1">
    <location>
        <begin position="37"/>
        <end position="52"/>
    </location>
</feature>
<accession>A0ABW9QWM4</accession>
<gene>
    <name evidence="2" type="ORF">GHK86_16215</name>
</gene>
<sequence length="278" mass="28141">MAPTVCMVTLTWVPELVWVPAYETVGGDVRRKPNDQPAISATAPANSTPSTLARAQTGQSFLVGKSDKCPPFGVSRHVRTIDPGSERFGRLPVALANGSGSYVATGMAVKHRHRGTRPAQVGTLLAGLALAAGACGSSSTSGPARSTSSPTTHVSSAPAGRAPTVLLERGTPVGTVLVDAAGHWLYLNHADTAGGVGSFTCSGSCLRSWHPLLLPPADLAPVVPRALAGEFAVVQRPGGGQQVAFSGAPLYRWVGAGKPVTTGGWAPAVVPATSGGSG</sequence>
<name>A0ABW9QWM4_9ACTN</name>
<evidence type="ECO:0000313" key="2">
    <source>
        <dbReference type="EMBL" id="MST34259.1"/>
    </source>
</evidence>
<protein>
    <recommendedName>
        <fullName evidence="4">Lipoprotein</fullName>
    </recommendedName>
</protein>
<evidence type="ECO:0000313" key="3">
    <source>
        <dbReference type="Proteomes" id="UP000437736"/>
    </source>
</evidence>
<dbReference type="PANTHER" id="PTHR39335">
    <property type="entry name" value="BLL4220 PROTEIN"/>
    <property type="match status" value="1"/>
</dbReference>
<proteinExistence type="predicted"/>
<organism evidence="2 3">
    <name type="scientific">Acidiferrimicrobium australe</name>
    <dbReference type="NCBI Taxonomy" id="2664430"/>
    <lineage>
        <taxon>Bacteria</taxon>
        <taxon>Bacillati</taxon>
        <taxon>Actinomycetota</taxon>
        <taxon>Acidimicrobiia</taxon>
        <taxon>Acidimicrobiales</taxon>
        <taxon>Acidimicrobiaceae</taxon>
        <taxon>Acidiferrimicrobium</taxon>
    </lineage>
</organism>
<comment type="caution">
    <text evidence="2">The sequence shown here is derived from an EMBL/GenBank/DDBJ whole genome shotgun (WGS) entry which is preliminary data.</text>
</comment>
<evidence type="ECO:0008006" key="4">
    <source>
        <dbReference type="Google" id="ProtNLM"/>
    </source>
</evidence>
<dbReference type="EMBL" id="WJHE01000917">
    <property type="protein sequence ID" value="MST34259.1"/>
    <property type="molecule type" value="Genomic_DNA"/>
</dbReference>
<dbReference type="Proteomes" id="UP000437736">
    <property type="component" value="Unassembled WGS sequence"/>
</dbReference>
<dbReference type="PANTHER" id="PTHR39335:SF1">
    <property type="entry name" value="BLL4220 PROTEIN"/>
    <property type="match status" value="1"/>
</dbReference>
<feature type="compositionally biased region" description="Low complexity" evidence="1">
    <location>
        <begin position="139"/>
        <end position="152"/>
    </location>
</feature>
<dbReference type="InterPro" id="IPR005297">
    <property type="entry name" value="Lipoprotein_repeat"/>
</dbReference>
<feature type="non-terminal residue" evidence="2">
    <location>
        <position position="278"/>
    </location>
</feature>
<feature type="region of interest" description="Disordered" evidence="1">
    <location>
        <begin position="30"/>
        <end position="52"/>
    </location>
</feature>